<feature type="compositionally biased region" description="Gly residues" evidence="1">
    <location>
        <begin position="374"/>
        <end position="404"/>
    </location>
</feature>
<gene>
    <name evidence="3" type="ORF">GCM10023198_32950</name>
</gene>
<keyword evidence="2" id="KW-0472">Membrane</keyword>
<reference evidence="4" key="1">
    <citation type="journal article" date="2019" name="Int. J. Syst. Evol. Microbiol.">
        <title>The Global Catalogue of Microorganisms (GCM) 10K type strain sequencing project: providing services to taxonomists for standard genome sequencing and annotation.</title>
        <authorList>
            <consortium name="The Broad Institute Genomics Platform"/>
            <consortium name="The Broad Institute Genome Sequencing Center for Infectious Disease"/>
            <person name="Wu L."/>
            <person name="Ma J."/>
        </authorList>
    </citation>
    <scope>NUCLEOTIDE SEQUENCE [LARGE SCALE GENOMIC DNA]</scope>
    <source>
        <strain evidence="4">JCM 17975</strain>
    </source>
</reference>
<feature type="region of interest" description="Disordered" evidence="1">
    <location>
        <begin position="372"/>
        <end position="404"/>
    </location>
</feature>
<evidence type="ECO:0008006" key="5">
    <source>
        <dbReference type="Google" id="ProtNLM"/>
    </source>
</evidence>
<keyword evidence="4" id="KW-1185">Reference proteome</keyword>
<feature type="transmembrane region" description="Helical" evidence="2">
    <location>
        <begin position="186"/>
        <end position="204"/>
    </location>
</feature>
<dbReference type="EMBL" id="BAABHM010000013">
    <property type="protein sequence ID" value="GAA4707846.1"/>
    <property type="molecule type" value="Genomic_DNA"/>
</dbReference>
<keyword evidence="2" id="KW-0812">Transmembrane</keyword>
<name>A0ABP8XHR7_9MICO</name>
<feature type="region of interest" description="Disordered" evidence="1">
    <location>
        <begin position="459"/>
        <end position="515"/>
    </location>
</feature>
<evidence type="ECO:0000256" key="1">
    <source>
        <dbReference type="SAM" id="MobiDB-lite"/>
    </source>
</evidence>
<feature type="transmembrane region" description="Helical" evidence="2">
    <location>
        <begin position="66"/>
        <end position="89"/>
    </location>
</feature>
<evidence type="ECO:0000256" key="2">
    <source>
        <dbReference type="SAM" id="Phobius"/>
    </source>
</evidence>
<evidence type="ECO:0000313" key="4">
    <source>
        <dbReference type="Proteomes" id="UP001500843"/>
    </source>
</evidence>
<feature type="transmembrane region" description="Helical" evidence="2">
    <location>
        <begin position="304"/>
        <end position="321"/>
    </location>
</feature>
<dbReference type="Proteomes" id="UP001500843">
    <property type="component" value="Unassembled WGS sequence"/>
</dbReference>
<feature type="transmembrane region" description="Helical" evidence="2">
    <location>
        <begin position="237"/>
        <end position="257"/>
    </location>
</feature>
<feature type="transmembrane region" description="Helical" evidence="2">
    <location>
        <begin position="264"/>
        <end position="284"/>
    </location>
</feature>
<evidence type="ECO:0000313" key="3">
    <source>
        <dbReference type="EMBL" id="GAA4707846.1"/>
    </source>
</evidence>
<keyword evidence="2" id="KW-1133">Transmembrane helix</keyword>
<sequence length="515" mass="50392">MHALLHQAYQNWATSGLPASSWVTTTPPKGQLDGLPTSPMGLCSNPVTAGVCQQAAEEATTQIGAVFVDLLTTLADGVGALTSFLLVQLWNLMATTTLVDVTRGEFTGVYNLVFGVAVFLMLGLFLLQLITGMLRREPGALVRAVFGLAKSVLGSFVVVTLTATLLEITDQVCLGIVRASGTTMEAMGAQLLTVGVAATAGSALAPLPGALLSLFLAALSAAAVLIVWFSLLVRKALLLVAIALAPLALAGASWDATRGWVSKWAQFVVALIVSKLVLVVVFLLAVSFTGTPVAADLATWSEKLAGVTLLLVAGFAPYMTYKAVAFMGIDMYHAMSVEQEAKSALNRPMPMTAGSAAAGGFLGRKAKTVLGADGRPGGQGGGQGGGAAGAGSGGPAASGSSGGSAAGAAAPKVVSAGAGASGGSAAAGAAGAGAAAGVAAPLVIGAQLAKAAVSAGPKAGTAVAGAAGQQTDAAASSGAAGSQGGAAQARPPASAGPPAAPPVREVPSVLSKGQK</sequence>
<feature type="transmembrane region" description="Helical" evidence="2">
    <location>
        <begin position="141"/>
        <end position="166"/>
    </location>
</feature>
<protein>
    <recommendedName>
        <fullName evidence="5">TrbL/VirB6 plasmid conjugal transfer protein</fullName>
    </recommendedName>
</protein>
<feature type="transmembrane region" description="Helical" evidence="2">
    <location>
        <begin position="109"/>
        <end position="129"/>
    </location>
</feature>
<feature type="transmembrane region" description="Helical" evidence="2">
    <location>
        <begin position="211"/>
        <end position="231"/>
    </location>
</feature>
<feature type="compositionally biased region" description="Low complexity" evidence="1">
    <location>
        <begin position="459"/>
        <end position="493"/>
    </location>
</feature>
<organism evidence="3 4">
    <name type="scientific">Promicromonospora umidemergens</name>
    <dbReference type="NCBI Taxonomy" id="629679"/>
    <lineage>
        <taxon>Bacteria</taxon>
        <taxon>Bacillati</taxon>
        <taxon>Actinomycetota</taxon>
        <taxon>Actinomycetes</taxon>
        <taxon>Micrococcales</taxon>
        <taxon>Promicromonosporaceae</taxon>
        <taxon>Promicromonospora</taxon>
    </lineage>
</organism>
<comment type="caution">
    <text evidence="3">The sequence shown here is derived from an EMBL/GenBank/DDBJ whole genome shotgun (WGS) entry which is preliminary data.</text>
</comment>
<dbReference type="RefSeq" id="WP_253873238.1">
    <property type="nucleotide sequence ID" value="NZ_BAABHM010000013.1"/>
</dbReference>
<accession>A0ABP8XHR7</accession>
<proteinExistence type="predicted"/>